<name>A0A1M5Q0E9_9FIRM</name>
<dbReference type="Gene3D" id="1.10.10.1250">
    <property type="entry name" value="RNA polymerase, subunit delta, N-terminal domain"/>
    <property type="match status" value="1"/>
</dbReference>
<keyword evidence="5" id="KW-0804">Transcription</keyword>
<evidence type="ECO:0000313" key="8">
    <source>
        <dbReference type="EMBL" id="SHH07271.1"/>
    </source>
</evidence>
<dbReference type="EMBL" id="FQWY01000028">
    <property type="protein sequence ID" value="SHH07271.1"/>
    <property type="molecule type" value="Genomic_DNA"/>
</dbReference>
<accession>A0A1M5Q0E9</accession>
<keyword evidence="9" id="KW-1185">Reference proteome</keyword>
<comment type="similarity">
    <text evidence="1">Belongs to the RpoE family.</text>
</comment>
<evidence type="ECO:0000259" key="7">
    <source>
        <dbReference type="PROSITE" id="PS51913"/>
    </source>
</evidence>
<evidence type="ECO:0000256" key="6">
    <source>
        <dbReference type="ARBA" id="ARBA00031937"/>
    </source>
</evidence>
<reference evidence="9" key="1">
    <citation type="submission" date="2016-11" db="EMBL/GenBank/DDBJ databases">
        <authorList>
            <person name="Varghese N."/>
            <person name="Submissions S."/>
        </authorList>
    </citation>
    <scope>NUCLEOTIDE SEQUENCE [LARGE SCALE GENOMIC DNA]</scope>
    <source>
        <strain evidence="9">DSM 11003</strain>
    </source>
</reference>
<dbReference type="InterPro" id="IPR007759">
    <property type="entry name" value="Asxl_HARE-HTH"/>
</dbReference>
<dbReference type="Proteomes" id="UP000242329">
    <property type="component" value="Unassembled WGS sequence"/>
</dbReference>
<keyword evidence="2 8" id="KW-0240">DNA-directed RNA polymerase</keyword>
<keyword evidence="4" id="KW-0548">Nucleotidyltransferase</keyword>
<dbReference type="InterPro" id="IPR029757">
    <property type="entry name" value="RpoE"/>
</dbReference>
<dbReference type="RefSeq" id="WP_073092604.1">
    <property type="nucleotide sequence ID" value="NZ_FQWY01000028.1"/>
</dbReference>
<gene>
    <name evidence="8" type="ORF">SAMN02745221_01619</name>
</gene>
<dbReference type="OrthoDB" id="401223at2"/>
<evidence type="ECO:0000256" key="3">
    <source>
        <dbReference type="ARBA" id="ARBA00022679"/>
    </source>
</evidence>
<evidence type="ECO:0000256" key="2">
    <source>
        <dbReference type="ARBA" id="ARBA00022478"/>
    </source>
</evidence>
<dbReference type="InterPro" id="IPR038087">
    <property type="entry name" value="RNAP_delta_N_dom_sf"/>
</dbReference>
<dbReference type="GO" id="GO:0006351">
    <property type="term" value="P:DNA-templated transcription"/>
    <property type="evidence" value="ECO:0007669"/>
    <property type="project" value="InterPro"/>
</dbReference>
<keyword evidence="3" id="KW-0808">Transferase</keyword>
<evidence type="ECO:0000256" key="4">
    <source>
        <dbReference type="ARBA" id="ARBA00022695"/>
    </source>
</evidence>
<protein>
    <recommendedName>
        <fullName evidence="6">RNAP delta factor</fullName>
    </recommendedName>
</protein>
<evidence type="ECO:0000256" key="1">
    <source>
        <dbReference type="ARBA" id="ARBA00009828"/>
    </source>
</evidence>
<dbReference type="AlphaFoldDB" id="A0A1M5Q0E9"/>
<dbReference type="GO" id="GO:0000428">
    <property type="term" value="C:DNA-directed RNA polymerase complex"/>
    <property type="evidence" value="ECO:0007669"/>
    <property type="project" value="UniProtKB-KW"/>
</dbReference>
<organism evidence="8 9">
    <name type="scientific">Thermosyntropha lipolytica DSM 11003</name>
    <dbReference type="NCBI Taxonomy" id="1123382"/>
    <lineage>
        <taxon>Bacteria</taxon>
        <taxon>Bacillati</taxon>
        <taxon>Bacillota</taxon>
        <taxon>Clostridia</taxon>
        <taxon>Eubacteriales</taxon>
        <taxon>Syntrophomonadaceae</taxon>
        <taxon>Thermosyntropha</taxon>
    </lineage>
</organism>
<evidence type="ECO:0000313" key="9">
    <source>
        <dbReference type="Proteomes" id="UP000242329"/>
    </source>
</evidence>
<dbReference type="PROSITE" id="PS51913">
    <property type="entry name" value="HTH_HARE"/>
    <property type="match status" value="1"/>
</dbReference>
<feature type="domain" description="HTH HARE-type" evidence="7">
    <location>
        <begin position="6"/>
        <end position="71"/>
    </location>
</feature>
<dbReference type="GO" id="GO:0016779">
    <property type="term" value="F:nucleotidyltransferase activity"/>
    <property type="evidence" value="ECO:0007669"/>
    <property type="project" value="UniProtKB-KW"/>
</dbReference>
<proteinExistence type="inferred from homology"/>
<dbReference type="STRING" id="1123382.SAMN02745221_01619"/>
<dbReference type="NCBIfam" id="TIGR04567">
    <property type="entry name" value="RNAP_delt_lowGC"/>
    <property type="match status" value="1"/>
</dbReference>
<sequence length="77" mass="9265">MVQKKKSETDLALEILKERMEAMYYADLLREIARRMGKEADPETMTSIYTRLNLDHRLVHQGDGYWYFDPNRIRREG</sequence>
<evidence type="ECO:0000256" key="5">
    <source>
        <dbReference type="ARBA" id="ARBA00023163"/>
    </source>
</evidence>
<dbReference type="GO" id="GO:0006355">
    <property type="term" value="P:regulation of DNA-templated transcription"/>
    <property type="evidence" value="ECO:0007669"/>
    <property type="project" value="InterPro"/>
</dbReference>